<gene>
    <name evidence="5" type="ORF">PCL_01175</name>
</gene>
<dbReference type="EMBL" id="LCWV01000012">
    <property type="protein sequence ID" value="PWI69528.1"/>
    <property type="molecule type" value="Genomic_DNA"/>
</dbReference>
<dbReference type="PANTHER" id="PTHR36681:SF3">
    <property type="entry name" value="NUCLEAR GTPASE, GERMINAL CENTER-ASSOCIATED, TANDEM DUPLICATE 3"/>
    <property type="match status" value="1"/>
</dbReference>
<feature type="compositionally biased region" description="Basic and acidic residues" evidence="2">
    <location>
        <begin position="144"/>
        <end position="155"/>
    </location>
</feature>
<dbReference type="InterPro" id="IPR027417">
    <property type="entry name" value="P-loop_NTPase"/>
</dbReference>
<sequence>MADTPRPSVEESVFTAPETPPRNAVRGGPRFETPRVTFSPSCSSVTFATPGSSEVGDYERRCQDDRGSPVPEVPSLSEGQSASSRQDHMNMASIATTLGEAEREPIQRLSATPEVLRRPSTPTPTRRSQPRSSTSTPITRRRHDVASEKPPRDAFNDPSFQKALQDTKQAMSVLAGKLGGGSIHLDSSSTMSNLLKEAQELARFSCANKRTVCFVGDMGTGKSHLINSLLDFKDLAKTGSSGGACTNVVTEYHFHDSHDFTVKVELLEPDELANNLVDPLRSYRAYHLKQAEMTSDDTPRFKIRAEEAENMFAYMFGERLGDKTFLLQDSEERVLRIFKGKGLILVDLPGLRDLNPARSRLTQIYLRDCDKVFVTCDIMRATNDRSILDVFELARQQAITKVGIICTKTDGGEVGEAIKEYKDKRASCLQQLKELVDEQRENLDGLEAEYNDLTEEDGLMASDPGAVALAQDIADAKRALKAAEFDLDQQRIEFRNEATTESLIKKYKAYQTPAMSQPNVFCVSSKMYRDHRDGDVRRALPYLELSGIMAVRQHCIAILSDSQHLAATDYMRHRVQALLDSIQVWVQSLTENADVQKHKALQEALVTIKTWLKEDLDSPQSMFNSISRELKRSFDENIIQRQDIAKWSENAQKAELRWRMYAHQSYDAFCRNWGVHAIKSQRRDYWNEEIIESMVKDLKEPWETVCKSVQTQRSTITSLIGDIDDKIESHLETKCGTSAIKWLIRALRSTSSLTVGDIHKVYRRGKKEMSYLGVDALSCTRTSFIWKAMEPAYSQCNLTHGTGSHFRRQEIIRRNITDEALFRNLLDQWQQRYIQFADGMQTRMYAVMDLHLTKVRELLDIGQISPTEADSDVEFYERVEEALKEAEATHRRCLQSLSA</sequence>
<organism evidence="5 6">
    <name type="scientific">Purpureocillium lilacinum</name>
    <name type="common">Paecilomyces lilacinus</name>
    <dbReference type="NCBI Taxonomy" id="33203"/>
    <lineage>
        <taxon>Eukaryota</taxon>
        <taxon>Fungi</taxon>
        <taxon>Dikarya</taxon>
        <taxon>Ascomycota</taxon>
        <taxon>Pezizomycotina</taxon>
        <taxon>Sordariomycetes</taxon>
        <taxon>Hypocreomycetidae</taxon>
        <taxon>Hypocreales</taxon>
        <taxon>Ophiocordycipitaceae</taxon>
        <taxon>Purpureocillium</taxon>
    </lineage>
</organism>
<keyword evidence="1" id="KW-0175">Coiled coil</keyword>
<proteinExistence type="predicted"/>
<feature type="domain" description="Dynamin N-terminal" evidence="3">
    <location>
        <begin position="212"/>
        <end position="397"/>
    </location>
</feature>
<feature type="coiled-coil region" evidence="1">
    <location>
        <begin position="418"/>
        <end position="493"/>
    </location>
</feature>
<dbReference type="InterPro" id="IPR045063">
    <property type="entry name" value="Dynamin_N"/>
</dbReference>
<feature type="region of interest" description="Disordered" evidence="2">
    <location>
        <begin position="1"/>
        <end position="159"/>
    </location>
</feature>
<dbReference type="Proteomes" id="UP000245956">
    <property type="component" value="Unassembled WGS sequence"/>
</dbReference>
<dbReference type="Pfam" id="PF24564">
    <property type="entry name" value="DUF7605"/>
    <property type="match status" value="1"/>
</dbReference>
<comment type="caution">
    <text evidence="5">The sequence shown here is derived from an EMBL/GenBank/DDBJ whole genome shotgun (WGS) entry which is preliminary data.</text>
</comment>
<evidence type="ECO:0000256" key="2">
    <source>
        <dbReference type="SAM" id="MobiDB-lite"/>
    </source>
</evidence>
<feature type="compositionally biased region" description="Basic and acidic residues" evidence="2">
    <location>
        <begin position="57"/>
        <end position="67"/>
    </location>
</feature>
<feature type="compositionally biased region" description="Polar residues" evidence="2">
    <location>
        <begin position="36"/>
        <end position="52"/>
    </location>
</feature>
<accession>A0A2U3E4U2</accession>
<protein>
    <recommendedName>
        <fullName evidence="7">Tat pathway signal sequence</fullName>
    </recommendedName>
</protein>
<evidence type="ECO:0000259" key="3">
    <source>
        <dbReference type="Pfam" id="PF00350"/>
    </source>
</evidence>
<feature type="compositionally biased region" description="Low complexity" evidence="2">
    <location>
        <begin position="118"/>
        <end position="138"/>
    </location>
</feature>
<evidence type="ECO:0000313" key="5">
    <source>
        <dbReference type="EMBL" id="PWI69528.1"/>
    </source>
</evidence>
<evidence type="ECO:0000259" key="4">
    <source>
        <dbReference type="Pfam" id="PF24564"/>
    </source>
</evidence>
<name>A0A2U3E4U2_PURLI</name>
<evidence type="ECO:0000313" key="6">
    <source>
        <dbReference type="Proteomes" id="UP000245956"/>
    </source>
</evidence>
<feature type="domain" description="DUF7605" evidence="4">
    <location>
        <begin position="643"/>
        <end position="822"/>
    </location>
</feature>
<dbReference type="InterPro" id="IPR056024">
    <property type="entry name" value="DUF7605"/>
</dbReference>
<dbReference type="PANTHER" id="PTHR36681">
    <property type="entry name" value="NUCLEAR GTPASE, GERMINAL CENTER-ASSOCIATED, TANDEM DUPLICATE 3"/>
    <property type="match status" value="1"/>
</dbReference>
<evidence type="ECO:0008006" key="7">
    <source>
        <dbReference type="Google" id="ProtNLM"/>
    </source>
</evidence>
<dbReference type="SUPFAM" id="SSF52540">
    <property type="entry name" value="P-loop containing nucleoside triphosphate hydrolases"/>
    <property type="match status" value="1"/>
</dbReference>
<evidence type="ECO:0000256" key="1">
    <source>
        <dbReference type="SAM" id="Coils"/>
    </source>
</evidence>
<dbReference type="Pfam" id="PF00350">
    <property type="entry name" value="Dynamin_N"/>
    <property type="match status" value="1"/>
</dbReference>
<dbReference type="AlphaFoldDB" id="A0A2U3E4U2"/>
<reference evidence="5 6" key="1">
    <citation type="journal article" date="2016" name="Front. Microbiol.">
        <title>Genome and transcriptome sequences reveal the specific parasitism of the nematophagous Purpureocillium lilacinum 36-1.</title>
        <authorList>
            <person name="Xie J."/>
            <person name="Li S."/>
            <person name="Mo C."/>
            <person name="Xiao X."/>
            <person name="Peng D."/>
            <person name="Wang G."/>
            <person name="Xiao Y."/>
        </authorList>
    </citation>
    <scope>NUCLEOTIDE SEQUENCE [LARGE SCALE GENOMIC DNA]</scope>
    <source>
        <strain evidence="5 6">36-1</strain>
    </source>
</reference>
<dbReference type="Gene3D" id="3.40.50.300">
    <property type="entry name" value="P-loop containing nucleotide triphosphate hydrolases"/>
    <property type="match status" value="1"/>
</dbReference>